<dbReference type="EMBL" id="VTPC01000996">
    <property type="protein sequence ID" value="KAF2903549.1"/>
    <property type="molecule type" value="Genomic_DNA"/>
</dbReference>
<dbReference type="PANTHER" id="PTHR42938:SF22">
    <property type="entry name" value="D-3-PHOSPHOGLYCERATE DEHYDROGENASE"/>
    <property type="match status" value="1"/>
</dbReference>
<evidence type="ECO:0000313" key="11">
    <source>
        <dbReference type="EMBL" id="KAF2903549.1"/>
    </source>
</evidence>
<gene>
    <name evidence="11" type="ORF">ILUMI_02622</name>
</gene>
<dbReference type="SUPFAM" id="SSF52283">
    <property type="entry name" value="Formate/glycerate dehydrogenase catalytic domain-like"/>
    <property type="match status" value="1"/>
</dbReference>
<dbReference type="CDD" id="cd12173">
    <property type="entry name" value="PGDH_4"/>
    <property type="match status" value="1"/>
</dbReference>
<evidence type="ECO:0000256" key="2">
    <source>
        <dbReference type="ARBA" id="ARBA00011881"/>
    </source>
</evidence>
<dbReference type="SUPFAM" id="SSF51735">
    <property type="entry name" value="NAD(P)-binding Rossmann-fold domains"/>
    <property type="match status" value="1"/>
</dbReference>
<comment type="caution">
    <text evidence="11">The sequence shown here is derived from an EMBL/GenBank/DDBJ whole genome shotgun (WGS) entry which is preliminary data.</text>
</comment>
<proteinExistence type="inferred from homology"/>
<dbReference type="OrthoDB" id="1621027at2759"/>
<evidence type="ECO:0000256" key="1">
    <source>
        <dbReference type="ARBA" id="ARBA00005854"/>
    </source>
</evidence>
<reference evidence="11" key="1">
    <citation type="submission" date="2019-08" db="EMBL/GenBank/DDBJ databases">
        <title>The genome of the North American firefly Photinus pyralis.</title>
        <authorList>
            <consortium name="Photinus pyralis genome working group"/>
            <person name="Fallon T.R."/>
            <person name="Sander Lower S.E."/>
            <person name="Weng J.-K."/>
        </authorList>
    </citation>
    <scope>NUCLEOTIDE SEQUENCE</scope>
    <source>
        <strain evidence="11">TRF0915ILg1</strain>
        <tissue evidence="11">Whole body</tissue>
    </source>
</reference>
<dbReference type="FunFam" id="3.40.50.720:FF:000021">
    <property type="entry name" value="D-3-phosphoglycerate dehydrogenase"/>
    <property type="match status" value="1"/>
</dbReference>
<evidence type="ECO:0000259" key="10">
    <source>
        <dbReference type="Pfam" id="PF02826"/>
    </source>
</evidence>
<protein>
    <recommendedName>
        <fullName evidence="3">D-3-phosphoglycerate dehydrogenase</fullName>
    </recommendedName>
</protein>
<dbReference type="PROSITE" id="PS00671">
    <property type="entry name" value="D_2_HYDROXYACID_DH_3"/>
    <property type="match status" value="1"/>
</dbReference>
<evidence type="ECO:0000256" key="5">
    <source>
        <dbReference type="ARBA" id="ARBA00022990"/>
    </source>
</evidence>
<keyword evidence="7" id="KW-0520">NAD</keyword>
<comment type="subunit">
    <text evidence="2">Homotetramer.</text>
</comment>
<evidence type="ECO:0000313" key="12">
    <source>
        <dbReference type="Proteomes" id="UP000801492"/>
    </source>
</evidence>
<dbReference type="AlphaFoldDB" id="A0A8K0DD31"/>
<dbReference type="InterPro" id="IPR006140">
    <property type="entry name" value="D-isomer_DH_NAD-bd"/>
</dbReference>
<evidence type="ECO:0000256" key="8">
    <source>
        <dbReference type="RuleBase" id="RU003719"/>
    </source>
</evidence>
<dbReference type="PANTHER" id="PTHR42938">
    <property type="entry name" value="FORMATE DEHYDROGENASE 1"/>
    <property type="match status" value="1"/>
</dbReference>
<feature type="domain" description="D-isomer specific 2-hydroxyacid dehydrogenase NAD-binding" evidence="10">
    <location>
        <begin position="166"/>
        <end position="342"/>
    </location>
</feature>
<dbReference type="InterPro" id="IPR036291">
    <property type="entry name" value="NAD(P)-bd_dom_sf"/>
</dbReference>
<keyword evidence="12" id="KW-1185">Reference proteome</keyword>
<dbReference type="Pfam" id="PF00389">
    <property type="entry name" value="2-Hacid_dh"/>
    <property type="match status" value="1"/>
</dbReference>
<evidence type="ECO:0000256" key="4">
    <source>
        <dbReference type="ARBA" id="ARBA00022553"/>
    </source>
</evidence>
<dbReference type="Proteomes" id="UP000801492">
    <property type="component" value="Unassembled WGS sequence"/>
</dbReference>
<dbReference type="Gene3D" id="3.40.50.720">
    <property type="entry name" value="NAD(P)-binding Rossmann-like Domain"/>
    <property type="match status" value="2"/>
</dbReference>
<keyword evidence="4" id="KW-0597">Phosphoprotein</keyword>
<dbReference type="PROSITE" id="PS00065">
    <property type="entry name" value="D_2_HYDROXYACID_DH_1"/>
    <property type="match status" value="1"/>
</dbReference>
<dbReference type="InterPro" id="IPR029752">
    <property type="entry name" value="D-isomer_DH_CS1"/>
</dbReference>
<evidence type="ECO:0000256" key="7">
    <source>
        <dbReference type="ARBA" id="ARBA00023027"/>
    </source>
</evidence>
<name>A0A8K0DD31_IGNLU</name>
<dbReference type="Pfam" id="PF02826">
    <property type="entry name" value="2-Hacid_dh_C"/>
    <property type="match status" value="1"/>
</dbReference>
<dbReference type="GO" id="GO:0004617">
    <property type="term" value="F:phosphoglycerate dehydrogenase activity"/>
    <property type="evidence" value="ECO:0007669"/>
    <property type="project" value="TreeGrafter"/>
</dbReference>
<accession>A0A8K0DD31</accession>
<evidence type="ECO:0000259" key="9">
    <source>
        <dbReference type="Pfam" id="PF00389"/>
    </source>
</evidence>
<keyword evidence="5" id="KW-0007">Acetylation</keyword>
<keyword evidence="6 8" id="KW-0560">Oxidoreductase</keyword>
<evidence type="ECO:0000256" key="3">
    <source>
        <dbReference type="ARBA" id="ARBA00021582"/>
    </source>
</evidence>
<comment type="similarity">
    <text evidence="1 8">Belongs to the D-isomer specific 2-hydroxyacid dehydrogenase family.</text>
</comment>
<organism evidence="11 12">
    <name type="scientific">Ignelater luminosus</name>
    <name type="common">Cucubano</name>
    <name type="synonym">Pyrophorus luminosus</name>
    <dbReference type="NCBI Taxonomy" id="2038154"/>
    <lineage>
        <taxon>Eukaryota</taxon>
        <taxon>Metazoa</taxon>
        <taxon>Ecdysozoa</taxon>
        <taxon>Arthropoda</taxon>
        <taxon>Hexapoda</taxon>
        <taxon>Insecta</taxon>
        <taxon>Pterygota</taxon>
        <taxon>Neoptera</taxon>
        <taxon>Endopterygota</taxon>
        <taxon>Coleoptera</taxon>
        <taxon>Polyphaga</taxon>
        <taxon>Elateriformia</taxon>
        <taxon>Elateroidea</taxon>
        <taxon>Elateridae</taxon>
        <taxon>Agrypninae</taxon>
        <taxon>Pyrophorini</taxon>
        <taxon>Ignelater</taxon>
    </lineage>
</organism>
<dbReference type="GO" id="GO:0051287">
    <property type="term" value="F:NAD binding"/>
    <property type="evidence" value="ECO:0007669"/>
    <property type="project" value="InterPro"/>
</dbReference>
<dbReference type="InterPro" id="IPR006139">
    <property type="entry name" value="D-isomer_2_OHA_DH_cat_dom"/>
</dbReference>
<feature type="domain" description="D-isomer specific 2-hydroxyacid dehydrogenase catalytic" evidence="9">
    <location>
        <begin position="63"/>
        <end position="364"/>
    </location>
</feature>
<dbReference type="InterPro" id="IPR029753">
    <property type="entry name" value="D-isomer_DH_CS"/>
</dbReference>
<evidence type="ECO:0000256" key="6">
    <source>
        <dbReference type="ARBA" id="ARBA00023002"/>
    </source>
</evidence>
<sequence>MILILIKALPRLYLSKQILRNQQQQWGECYKCWEYQKWLNSCVHVAASSCFSSSYTSMNINKVLVADAVDQACVDLLKNNLIDVDCKYKLSKEQLIQEIQNYDGLIVRSDTKVTAEVIEAAKNLKVIGRAGAGVDNIDVDAATKKNIVVLNTPGGNAISACELTCTLITSLARNVVPAAASLREGRWDRKLYAGHEIHGKVLGIVGLGRIGREVAIRLQAWGMKTVGYDPIVSAEDAAKFNVEFLELEKIWPIADYITLHTPLIPETRNMINKKVFNQAKKGLRIVNVARGGIIDEAALLEALENGQCGGAALDVYEQEPPTNPTTLKLIQHPKVVATPHLGASTSEAQIRVAVEVAEQFVALSGKNPKYTNAPGVINPNVLNAKK</sequence>